<dbReference type="InterPro" id="IPR012678">
    <property type="entry name" value="Ribosomal_uL23/eL15/eS24_sf"/>
</dbReference>
<dbReference type="Pfam" id="PF00276">
    <property type="entry name" value="Ribosomal_L23"/>
    <property type="match status" value="1"/>
</dbReference>
<comment type="subunit">
    <text evidence="6">Part of the 50S ribosomal subunit. Contacts protein L29, and trigger factor when it is bound to the ribosome.</text>
</comment>
<dbReference type="GO" id="GO:0005840">
    <property type="term" value="C:ribosome"/>
    <property type="evidence" value="ECO:0007669"/>
    <property type="project" value="UniProtKB-KW"/>
</dbReference>
<evidence type="ECO:0000256" key="7">
    <source>
        <dbReference type="RuleBase" id="RU003934"/>
    </source>
</evidence>
<dbReference type="HAMAP" id="MF_01369_B">
    <property type="entry name" value="Ribosomal_uL23_B"/>
    <property type="match status" value="1"/>
</dbReference>
<evidence type="ECO:0000313" key="9">
    <source>
        <dbReference type="Proteomes" id="UP001596020"/>
    </source>
</evidence>
<dbReference type="NCBIfam" id="NF004363">
    <property type="entry name" value="PRK05738.2-4"/>
    <property type="match status" value="1"/>
</dbReference>
<dbReference type="Proteomes" id="UP001596020">
    <property type="component" value="Unassembled WGS sequence"/>
</dbReference>
<evidence type="ECO:0000256" key="3">
    <source>
        <dbReference type="ARBA" id="ARBA00022884"/>
    </source>
</evidence>
<dbReference type="SUPFAM" id="SSF54189">
    <property type="entry name" value="Ribosomal proteins S24e, L23 and L15e"/>
    <property type="match status" value="1"/>
</dbReference>
<name>A0ABV9K4Q6_9PORP</name>
<protein>
    <recommendedName>
        <fullName evidence="6">Large ribosomal subunit protein uL23</fullName>
    </recommendedName>
</protein>
<dbReference type="RefSeq" id="WP_380076928.1">
    <property type="nucleotide sequence ID" value="NZ_JBHSGO010000005.1"/>
</dbReference>
<evidence type="ECO:0000256" key="2">
    <source>
        <dbReference type="ARBA" id="ARBA00022730"/>
    </source>
</evidence>
<reference evidence="9" key="1">
    <citation type="journal article" date="2019" name="Int. J. Syst. Evol. Microbiol.">
        <title>The Global Catalogue of Microorganisms (GCM) 10K type strain sequencing project: providing services to taxonomists for standard genome sequencing and annotation.</title>
        <authorList>
            <consortium name="The Broad Institute Genomics Platform"/>
            <consortium name="The Broad Institute Genome Sequencing Center for Infectious Disease"/>
            <person name="Wu L."/>
            <person name="Ma J."/>
        </authorList>
    </citation>
    <scope>NUCLEOTIDE SEQUENCE [LARGE SCALE GENOMIC DNA]</scope>
    <source>
        <strain evidence="9">CGMCC 4.7357</strain>
    </source>
</reference>
<dbReference type="PROSITE" id="PS00050">
    <property type="entry name" value="RIBOSOMAL_L23"/>
    <property type="match status" value="1"/>
</dbReference>
<sequence length="97" mass="10975">MGIIVKPIISEKMTDITDKMPNRYAFRVSLTANKIEIANAIEKMYNVKVVSVNTMRYDGKRSSRYTRGGLIKGSKPAFKKAVVTLKEDQIIDFFGNI</sequence>
<keyword evidence="9" id="KW-1185">Reference proteome</keyword>
<comment type="caution">
    <text evidence="8">The sequence shown here is derived from an EMBL/GenBank/DDBJ whole genome shotgun (WGS) entry which is preliminary data.</text>
</comment>
<dbReference type="Gene3D" id="3.30.70.330">
    <property type="match status" value="1"/>
</dbReference>
<gene>
    <name evidence="6 8" type="primary">rplW</name>
    <name evidence="8" type="ORF">ACFO3G_00415</name>
</gene>
<accession>A0ABV9K4Q6</accession>
<dbReference type="InterPro" id="IPR001014">
    <property type="entry name" value="Ribosomal_uL23_CS"/>
</dbReference>
<evidence type="ECO:0000256" key="5">
    <source>
        <dbReference type="ARBA" id="ARBA00023274"/>
    </source>
</evidence>
<dbReference type="PANTHER" id="PTHR12059">
    <property type="entry name" value="RIBOSOMAL PROTEIN L23-RELATED"/>
    <property type="match status" value="1"/>
</dbReference>
<keyword evidence="5 6" id="KW-0687">Ribonucleoprotein</keyword>
<keyword evidence="4 6" id="KW-0689">Ribosomal protein</keyword>
<dbReference type="InterPro" id="IPR013025">
    <property type="entry name" value="Ribosomal_uL23-like"/>
</dbReference>
<comment type="function">
    <text evidence="6">One of the early assembly proteins it binds 23S rRNA. One of the proteins that surrounds the polypeptide exit tunnel on the outside of the ribosome. Forms the main docking site for trigger factor binding to the ribosome.</text>
</comment>
<evidence type="ECO:0000256" key="1">
    <source>
        <dbReference type="ARBA" id="ARBA00006700"/>
    </source>
</evidence>
<dbReference type="InterPro" id="IPR012677">
    <property type="entry name" value="Nucleotide-bd_a/b_plait_sf"/>
</dbReference>
<dbReference type="PANTHER" id="PTHR12059:SF5">
    <property type="entry name" value="LARGE RIBOSOMAL SUBUNIT PROTEIN UL23M"/>
    <property type="match status" value="1"/>
</dbReference>
<keyword evidence="3 6" id="KW-0694">RNA-binding</keyword>
<proteinExistence type="inferred from homology"/>
<evidence type="ECO:0000256" key="4">
    <source>
        <dbReference type="ARBA" id="ARBA00022980"/>
    </source>
</evidence>
<dbReference type="EMBL" id="JBHSGO010000005">
    <property type="protein sequence ID" value="MFC4665100.1"/>
    <property type="molecule type" value="Genomic_DNA"/>
</dbReference>
<evidence type="ECO:0000313" key="8">
    <source>
        <dbReference type="EMBL" id="MFC4665100.1"/>
    </source>
</evidence>
<comment type="similarity">
    <text evidence="1 6 7">Belongs to the universal ribosomal protein uL23 family.</text>
</comment>
<keyword evidence="2 6" id="KW-0699">rRNA-binding</keyword>
<organism evidence="8 9">
    <name type="scientific">Falsiporphyromonas endometrii</name>
    <dbReference type="NCBI Taxonomy" id="1387297"/>
    <lineage>
        <taxon>Bacteria</taxon>
        <taxon>Pseudomonadati</taxon>
        <taxon>Bacteroidota</taxon>
        <taxon>Bacteroidia</taxon>
        <taxon>Bacteroidales</taxon>
        <taxon>Porphyromonadaceae</taxon>
        <taxon>Falsiporphyromonas</taxon>
    </lineage>
</organism>
<evidence type="ECO:0000256" key="6">
    <source>
        <dbReference type="HAMAP-Rule" id="MF_01369"/>
    </source>
</evidence>